<sequence length="337" mass="36305">MKRISLLLLAASGSFASPTSHPSPSPDHTLDPRQDQNANLLGHPIYSSGPYTFVSCDAQQGPALVDLFTQIGDITNNQLMPASLTANPDPTQDPFPVFFKDNARHDINSAFNGMLGAPLSTNGQVYNTRPKIVCLNDDVPELSRALEVCSQGIDPVSFTVDAAGKTVIFLCPAFFDDLPVLPTKGVNCPSVNLTVDPTVFSTHNNAVQNRFAVMVHELIHAYLYAALNPTDPGTETFPLNSIISLDKVHQYWNANNYAYYAACVYAGCTTFPTSPSVLSQTTSRIMARLTGGVGKRQDAATSAARAVVPRIVDGYEYYIGIDTGALERNLTGLGYLP</sequence>
<dbReference type="GO" id="GO:0008237">
    <property type="term" value="F:metallopeptidase activity"/>
    <property type="evidence" value="ECO:0007669"/>
    <property type="project" value="InterPro"/>
</dbReference>
<dbReference type="Proteomes" id="UP001161017">
    <property type="component" value="Unassembled WGS sequence"/>
</dbReference>
<evidence type="ECO:0000256" key="1">
    <source>
        <dbReference type="SAM" id="MobiDB-lite"/>
    </source>
</evidence>
<protein>
    <recommendedName>
        <fullName evidence="5">Lysine-specific metallo-endopeptidase domain-containing protein</fullName>
    </recommendedName>
</protein>
<reference evidence="3" key="1">
    <citation type="journal article" date="2023" name="Genome Biol. Evol.">
        <title>First Whole Genome Sequence and Flow Cytometry Genome Size Data for the Lichen-Forming Fungus Ramalina farinacea (Ascomycota).</title>
        <authorList>
            <person name="Llewellyn T."/>
            <person name="Mian S."/>
            <person name="Hill R."/>
            <person name="Leitch I.J."/>
            <person name="Gaya E."/>
        </authorList>
    </citation>
    <scope>NUCLEOTIDE SEQUENCE</scope>
    <source>
        <strain evidence="3">LIQ254RAFAR</strain>
    </source>
</reference>
<keyword evidence="4" id="KW-1185">Reference proteome</keyword>
<dbReference type="Gene3D" id="3.40.390.10">
    <property type="entry name" value="Collagenase (Catalytic Domain)"/>
    <property type="match status" value="1"/>
</dbReference>
<accession>A0AA43QVV3</accession>
<gene>
    <name evidence="3" type="ORF">OHK93_005341</name>
</gene>
<feature type="signal peptide" evidence="2">
    <location>
        <begin position="1"/>
        <end position="16"/>
    </location>
</feature>
<comment type="caution">
    <text evidence="3">The sequence shown here is derived from an EMBL/GenBank/DDBJ whole genome shotgun (WGS) entry which is preliminary data.</text>
</comment>
<dbReference type="InterPro" id="IPR024079">
    <property type="entry name" value="MetalloPept_cat_dom_sf"/>
</dbReference>
<evidence type="ECO:0000256" key="2">
    <source>
        <dbReference type="SAM" id="SignalP"/>
    </source>
</evidence>
<dbReference type="SUPFAM" id="SSF55486">
    <property type="entry name" value="Metalloproteases ('zincins'), catalytic domain"/>
    <property type="match status" value="1"/>
</dbReference>
<name>A0AA43QVV3_9LECA</name>
<dbReference type="EMBL" id="JAPUFD010000027">
    <property type="protein sequence ID" value="MDI1493551.1"/>
    <property type="molecule type" value="Genomic_DNA"/>
</dbReference>
<evidence type="ECO:0008006" key="5">
    <source>
        <dbReference type="Google" id="ProtNLM"/>
    </source>
</evidence>
<dbReference type="AlphaFoldDB" id="A0AA43QVV3"/>
<evidence type="ECO:0000313" key="3">
    <source>
        <dbReference type="EMBL" id="MDI1493551.1"/>
    </source>
</evidence>
<evidence type="ECO:0000313" key="4">
    <source>
        <dbReference type="Proteomes" id="UP001161017"/>
    </source>
</evidence>
<keyword evidence="2" id="KW-0732">Signal</keyword>
<feature type="chain" id="PRO_5041208012" description="Lysine-specific metallo-endopeptidase domain-containing protein" evidence="2">
    <location>
        <begin position="17"/>
        <end position="337"/>
    </location>
</feature>
<organism evidence="3 4">
    <name type="scientific">Ramalina farinacea</name>
    <dbReference type="NCBI Taxonomy" id="258253"/>
    <lineage>
        <taxon>Eukaryota</taxon>
        <taxon>Fungi</taxon>
        <taxon>Dikarya</taxon>
        <taxon>Ascomycota</taxon>
        <taxon>Pezizomycotina</taxon>
        <taxon>Lecanoromycetes</taxon>
        <taxon>OSLEUM clade</taxon>
        <taxon>Lecanoromycetidae</taxon>
        <taxon>Lecanorales</taxon>
        <taxon>Lecanorineae</taxon>
        <taxon>Ramalinaceae</taxon>
        <taxon>Ramalina</taxon>
    </lineage>
</organism>
<proteinExistence type="predicted"/>
<feature type="region of interest" description="Disordered" evidence="1">
    <location>
        <begin position="14"/>
        <end position="41"/>
    </location>
</feature>